<feature type="transmembrane region" description="Helical" evidence="6">
    <location>
        <begin position="245"/>
        <end position="263"/>
    </location>
</feature>
<feature type="transmembrane region" description="Helical" evidence="6">
    <location>
        <begin position="417"/>
        <end position="435"/>
    </location>
</feature>
<feature type="region of interest" description="Disordered" evidence="5">
    <location>
        <begin position="1"/>
        <end position="50"/>
    </location>
</feature>
<dbReference type="Gene3D" id="1.20.1250.20">
    <property type="entry name" value="MFS general substrate transporter like domains"/>
    <property type="match status" value="1"/>
</dbReference>
<feature type="transmembrane region" description="Helical" evidence="6">
    <location>
        <begin position="216"/>
        <end position="239"/>
    </location>
</feature>
<dbReference type="PANTHER" id="PTHR23502">
    <property type="entry name" value="MAJOR FACILITATOR SUPERFAMILY"/>
    <property type="match status" value="1"/>
</dbReference>
<keyword evidence="9" id="KW-1185">Reference proteome</keyword>
<feature type="domain" description="Major facilitator superfamily (MFS) profile" evidence="7">
    <location>
        <begin position="88"/>
        <end position="531"/>
    </location>
</feature>
<feature type="transmembrane region" description="Helical" evidence="6">
    <location>
        <begin position="317"/>
        <end position="342"/>
    </location>
</feature>
<feature type="transmembrane region" description="Helical" evidence="6">
    <location>
        <begin position="126"/>
        <end position="142"/>
    </location>
</feature>
<dbReference type="Pfam" id="PF07690">
    <property type="entry name" value="MFS_1"/>
    <property type="match status" value="1"/>
</dbReference>
<feature type="transmembrane region" description="Helical" evidence="6">
    <location>
        <begin position="154"/>
        <end position="171"/>
    </location>
</feature>
<feature type="transmembrane region" description="Helical" evidence="6">
    <location>
        <begin position="88"/>
        <end position="114"/>
    </location>
</feature>
<feature type="transmembrane region" description="Helical" evidence="6">
    <location>
        <begin position="483"/>
        <end position="500"/>
    </location>
</feature>
<evidence type="ECO:0000256" key="6">
    <source>
        <dbReference type="SAM" id="Phobius"/>
    </source>
</evidence>
<dbReference type="PANTHER" id="PTHR23502:SF5">
    <property type="entry name" value="QUINIDINE RESISTANCE PROTEIN 3"/>
    <property type="match status" value="1"/>
</dbReference>
<proteinExistence type="predicted"/>
<name>A0A6G1HUV8_9PEZI</name>
<evidence type="ECO:0000313" key="8">
    <source>
        <dbReference type="EMBL" id="KAF2399627.1"/>
    </source>
</evidence>
<dbReference type="AlphaFoldDB" id="A0A6G1HUV8"/>
<dbReference type="InterPro" id="IPR036259">
    <property type="entry name" value="MFS_trans_sf"/>
</dbReference>
<feature type="compositionally biased region" description="Low complexity" evidence="5">
    <location>
        <begin position="20"/>
        <end position="32"/>
    </location>
</feature>
<evidence type="ECO:0000256" key="3">
    <source>
        <dbReference type="ARBA" id="ARBA00022989"/>
    </source>
</evidence>
<dbReference type="GO" id="GO:0015203">
    <property type="term" value="F:polyamine transmembrane transporter activity"/>
    <property type="evidence" value="ECO:0007669"/>
    <property type="project" value="TreeGrafter"/>
</dbReference>
<feature type="transmembrane region" description="Helical" evidence="6">
    <location>
        <begin position="183"/>
        <end position="204"/>
    </location>
</feature>
<dbReference type="InterPro" id="IPR020846">
    <property type="entry name" value="MFS_dom"/>
</dbReference>
<evidence type="ECO:0000313" key="9">
    <source>
        <dbReference type="Proteomes" id="UP000799640"/>
    </source>
</evidence>
<accession>A0A6G1HUV8</accession>
<organism evidence="8 9">
    <name type="scientific">Trichodelitschia bisporula</name>
    <dbReference type="NCBI Taxonomy" id="703511"/>
    <lineage>
        <taxon>Eukaryota</taxon>
        <taxon>Fungi</taxon>
        <taxon>Dikarya</taxon>
        <taxon>Ascomycota</taxon>
        <taxon>Pezizomycotina</taxon>
        <taxon>Dothideomycetes</taxon>
        <taxon>Dothideomycetes incertae sedis</taxon>
        <taxon>Phaeotrichales</taxon>
        <taxon>Phaeotrichaceae</taxon>
        <taxon>Trichodelitschia</taxon>
    </lineage>
</organism>
<evidence type="ECO:0000256" key="4">
    <source>
        <dbReference type="ARBA" id="ARBA00023136"/>
    </source>
</evidence>
<feature type="transmembrane region" description="Helical" evidence="6">
    <location>
        <begin position="362"/>
        <end position="385"/>
    </location>
</feature>
<dbReference type="GO" id="GO:0005886">
    <property type="term" value="C:plasma membrane"/>
    <property type="evidence" value="ECO:0007669"/>
    <property type="project" value="TreeGrafter"/>
</dbReference>
<dbReference type="InterPro" id="IPR011701">
    <property type="entry name" value="MFS"/>
</dbReference>
<evidence type="ECO:0000256" key="1">
    <source>
        <dbReference type="ARBA" id="ARBA00004141"/>
    </source>
</evidence>
<dbReference type="Proteomes" id="UP000799640">
    <property type="component" value="Unassembled WGS sequence"/>
</dbReference>
<dbReference type="OrthoDB" id="3936150at2759"/>
<dbReference type="EMBL" id="ML996697">
    <property type="protein sequence ID" value="KAF2399627.1"/>
    <property type="molecule type" value="Genomic_DNA"/>
</dbReference>
<protein>
    <submittedName>
        <fullName evidence="8">MFS general substrate transporter</fullName>
    </submittedName>
</protein>
<dbReference type="CDD" id="cd17323">
    <property type="entry name" value="MFS_Tpo1_MDR_like"/>
    <property type="match status" value="1"/>
</dbReference>
<dbReference type="GO" id="GO:0010509">
    <property type="term" value="P:intracellular polyamine homeostasis"/>
    <property type="evidence" value="ECO:0007669"/>
    <property type="project" value="TreeGrafter"/>
</dbReference>
<reference evidence="8" key="1">
    <citation type="journal article" date="2020" name="Stud. Mycol.">
        <title>101 Dothideomycetes genomes: a test case for predicting lifestyles and emergence of pathogens.</title>
        <authorList>
            <person name="Haridas S."/>
            <person name="Albert R."/>
            <person name="Binder M."/>
            <person name="Bloem J."/>
            <person name="Labutti K."/>
            <person name="Salamov A."/>
            <person name="Andreopoulos B."/>
            <person name="Baker S."/>
            <person name="Barry K."/>
            <person name="Bills G."/>
            <person name="Bluhm B."/>
            <person name="Cannon C."/>
            <person name="Castanera R."/>
            <person name="Culley D."/>
            <person name="Daum C."/>
            <person name="Ezra D."/>
            <person name="Gonzalez J."/>
            <person name="Henrissat B."/>
            <person name="Kuo A."/>
            <person name="Liang C."/>
            <person name="Lipzen A."/>
            <person name="Lutzoni F."/>
            <person name="Magnuson J."/>
            <person name="Mondo S."/>
            <person name="Nolan M."/>
            <person name="Ohm R."/>
            <person name="Pangilinan J."/>
            <person name="Park H.-J."/>
            <person name="Ramirez L."/>
            <person name="Alfaro M."/>
            <person name="Sun H."/>
            <person name="Tritt A."/>
            <person name="Yoshinaga Y."/>
            <person name="Zwiers L.-H."/>
            <person name="Turgeon B."/>
            <person name="Goodwin S."/>
            <person name="Spatafora J."/>
            <person name="Crous P."/>
            <person name="Grigoriev I."/>
        </authorList>
    </citation>
    <scope>NUCLEOTIDE SEQUENCE</scope>
    <source>
        <strain evidence="8">CBS 262.69</strain>
    </source>
</reference>
<dbReference type="PROSITE" id="PS50850">
    <property type="entry name" value="MFS"/>
    <property type="match status" value="1"/>
</dbReference>
<keyword evidence="2 6" id="KW-0812">Transmembrane</keyword>
<gene>
    <name evidence="8" type="ORF">EJ06DRAFT_478596</name>
</gene>
<comment type="subcellular location">
    <subcellularLocation>
        <location evidence="1">Membrane</location>
        <topology evidence="1">Multi-pass membrane protein</topology>
    </subcellularLocation>
</comment>
<feature type="transmembrane region" description="Helical" evidence="6">
    <location>
        <begin position="441"/>
        <end position="462"/>
    </location>
</feature>
<dbReference type="SUPFAM" id="SSF103473">
    <property type="entry name" value="MFS general substrate transporter"/>
    <property type="match status" value="1"/>
</dbReference>
<feature type="transmembrane region" description="Helical" evidence="6">
    <location>
        <begin position="506"/>
        <end position="527"/>
    </location>
</feature>
<sequence>MGSAPSAATSVHELDIDLESAQSPSASPSLSDSKSHSPPPPRPESRASTTFAVPVVPKHLRRGLFARFALIPETPQPTLYTRRTKWSITALIALCAAAAPMGSAIIMPSLLIIASDFNSSPTVTNLAVALYMLSMSIFPLWWSSFSETLGRRTIYVVSFTLFVLFSILSAVSNSIGMLIVMRVLSGGAAASVQAVGAGTIADIWEPRERGRAMGIFYLGPLCGPLFAPIIGGALAQGLGWRSTQWFTAIYGAVVLAALIFLLPETLRQKEVKMPEAKEEKERPSASLRRTTTAVSVVQGTKRTAAILRRCFLDPLRIILLLRFPAVAITVYYASITFGSLYFLNISVEETFSDPPYGFSTLIVGLCYIPMSVGYILASVGGGRWLDHIMKREARKADRIDADGKLIFRPEDRMRENAWMSAVMFPLALVWYGWSAEKHTHWIVPLIANFFFGLGSMIVFAMATTMLTEFMPRKASTGIAVNNFVRNIFSCVGGIVAHPLIKALGNGWLCTILAIVALISGCVVIWAMKHYGDRWREEMDRKMEDW</sequence>
<keyword evidence="4 6" id="KW-0472">Membrane</keyword>
<keyword evidence="3 6" id="KW-1133">Transmembrane helix</keyword>
<evidence type="ECO:0000256" key="2">
    <source>
        <dbReference type="ARBA" id="ARBA00022692"/>
    </source>
</evidence>
<evidence type="ECO:0000259" key="7">
    <source>
        <dbReference type="PROSITE" id="PS50850"/>
    </source>
</evidence>
<evidence type="ECO:0000256" key="5">
    <source>
        <dbReference type="SAM" id="MobiDB-lite"/>
    </source>
</evidence>